<reference evidence="2 3" key="1">
    <citation type="submission" date="2016-07" db="EMBL/GenBank/DDBJ databases">
        <title>Pervasive Adenine N6-methylation of Active Genes in Fungi.</title>
        <authorList>
            <consortium name="DOE Joint Genome Institute"/>
            <person name="Mondo S.J."/>
            <person name="Dannebaum R.O."/>
            <person name="Kuo R.C."/>
            <person name="Labutti K."/>
            <person name="Haridas S."/>
            <person name="Kuo A."/>
            <person name="Salamov A."/>
            <person name="Ahrendt S.R."/>
            <person name="Lipzen A."/>
            <person name="Sullivan W."/>
            <person name="Andreopoulos W.B."/>
            <person name="Clum A."/>
            <person name="Lindquist E."/>
            <person name="Daum C."/>
            <person name="Ramamoorthy G.K."/>
            <person name="Gryganskyi A."/>
            <person name="Culley D."/>
            <person name="Magnuson J.K."/>
            <person name="James T.Y."/>
            <person name="O'Malley M.A."/>
            <person name="Stajich J.E."/>
            <person name="Spatafora J.W."/>
            <person name="Visel A."/>
            <person name="Grigoriev I.V."/>
        </authorList>
    </citation>
    <scope>NUCLEOTIDE SEQUENCE [LARGE SCALE GENOMIC DNA]</scope>
    <source>
        <strain evidence="2 3">PL171</strain>
    </source>
</reference>
<protein>
    <submittedName>
        <fullName evidence="2">Uncharacterized protein</fullName>
    </submittedName>
</protein>
<evidence type="ECO:0000313" key="3">
    <source>
        <dbReference type="Proteomes" id="UP000193411"/>
    </source>
</evidence>
<name>A0A1Y2HD64_9FUNG</name>
<dbReference type="Proteomes" id="UP000193411">
    <property type="component" value="Unassembled WGS sequence"/>
</dbReference>
<evidence type="ECO:0000256" key="1">
    <source>
        <dbReference type="SAM" id="MobiDB-lite"/>
    </source>
</evidence>
<accession>A0A1Y2HD64</accession>
<feature type="compositionally biased region" description="Polar residues" evidence="1">
    <location>
        <begin position="98"/>
        <end position="122"/>
    </location>
</feature>
<feature type="region of interest" description="Disordered" evidence="1">
    <location>
        <begin position="39"/>
        <end position="165"/>
    </location>
</feature>
<feature type="compositionally biased region" description="Polar residues" evidence="1">
    <location>
        <begin position="54"/>
        <end position="63"/>
    </location>
</feature>
<gene>
    <name evidence="2" type="ORF">BCR44DRAFT_238811</name>
</gene>
<keyword evidence="3" id="KW-1185">Reference proteome</keyword>
<sequence>MYCRLSAITCRQAVSLRSAGLGSCAQAVIRHPTGLQLHRSNSTSTVSAGAVVAPSTTRAQSQLADKHKASAKSTHSTAIRRSASPNRSSRDGDDYWHSISQQERPVNHSQSQTRSRASSHFPSDSERKTGGGCVPKRNRETSRPSFSLPSDPEQEQDTSITPAQRRAVSNVYGAMASSPSVFFFRSYD</sequence>
<organism evidence="2 3">
    <name type="scientific">Catenaria anguillulae PL171</name>
    <dbReference type="NCBI Taxonomy" id="765915"/>
    <lineage>
        <taxon>Eukaryota</taxon>
        <taxon>Fungi</taxon>
        <taxon>Fungi incertae sedis</taxon>
        <taxon>Blastocladiomycota</taxon>
        <taxon>Blastocladiomycetes</taxon>
        <taxon>Blastocladiales</taxon>
        <taxon>Catenariaceae</taxon>
        <taxon>Catenaria</taxon>
    </lineage>
</organism>
<dbReference type="EMBL" id="MCFL01000046">
    <property type="protein sequence ID" value="ORZ32455.1"/>
    <property type="molecule type" value="Genomic_DNA"/>
</dbReference>
<evidence type="ECO:0000313" key="2">
    <source>
        <dbReference type="EMBL" id="ORZ32455.1"/>
    </source>
</evidence>
<proteinExistence type="predicted"/>
<comment type="caution">
    <text evidence="2">The sequence shown here is derived from an EMBL/GenBank/DDBJ whole genome shotgun (WGS) entry which is preliminary data.</text>
</comment>
<feature type="compositionally biased region" description="Polar residues" evidence="1">
    <location>
        <begin position="71"/>
        <end position="87"/>
    </location>
</feature>
<dbReference type="AlphaFoldDB" id="A0A1Y2HD64"/>